<organism evidence="2 3">
    <name type="scientific">Gryllotalpicola reticulitermitis</name>
    <dbReference type="NCBI Taxonomy" id="1184153"/>
    <lineage>
        <taxon>Bacteria</taxon>
        <taxon>Bacillati</taxon>
        <taxon>Actinomycetota</taxon>
        <taxon>Actinomycetes</taxon>
        <taxon>Micrococcales</taxon>
        <taxon>Microbacteriaceae</taxon>
        <taxon>Gryllotalpicola</taxon>
    </lineage>
</organism>
<evidence type="ECO:0000313" key="3">
    <source>
        <dbReference type="Proteomes" id="UP001595900"/>
    </source>
</evidence>
<dbReference type="RefSeq" id="WP_390231080.1">
    <property type="nucleotide sequence ID" value="NZ_JBHSCN010000006.1"/>
</dbReference>
<reference evidence="3" key="1">
    <citation type="journal article" date="2019" name="Int. J. Syst. Evol. Microbiol.">
        <title>The Global Catalogue of Microorganisms (GCM) 10K type strain sequencing project: providing services to taxonomists for standard genome sequencing and annotation.</title>
        <authorList>
            <consortium name="The Broad Institute Genomics Platform"/>
            <consortium name="The Broad Institute Genome Sequencing Center for Infectious Disease"/>
            <person name="Wu L."/>
            <person name="Ma J."/>
        </authorList>
    </citation>
    <scope>NUCLEOTIDE SEQUENCE [LARGE SCALE GENOMIC DNA]</scope>
    <source>
        <strain evidence="3">CGMCC 1.10363</strain>
    </source>
</reference>
<evidence type="ECO:0000256" key="1">
    <source>
        <dbReference type="SAM" id="SignalP"/>
    </source>
</evidence>
<dbReference type="EMBL" id="JBHSCN010000006">
    <property type="protein sequence ID" value="MFC4244856.1"/>
    <property type="molecule type" value="Genomic_DNA"/>
</dbReference>
<evidence type="ECO:0000313" key="2">
    <source>
        <dbReference type="EMBL" id="MFC4244856.1"/>
    </source>
</evidence>
<proteinExistence type="predicted"/>
<gene>
    <name evidence="2" type="ORF">ACFOYW_15890</name>
</gene>
<dbReference type="Gene3D" id="2.60.40.2700">
    <property type="match status" value="1"/>
</dbReference>
<name>A0ABV8Q903_9MICO</name>
<feature type="signal peptide" evidence="1">
    <location>
        <begin position="1"/>
        <end position="33"/>
    </location>
</feature>
<keyword evidence="3" id="KW-1185">Reference proteome</keyword>
<feature type="chain" id="PRO_5047185236" description="Ig-like domain (Group 3)" evidence="1">
    <location>
        <begin position="34"/>
        <end position="737"/>
    </location>
</feature>
<protein>
    <recommendedName>
        <fullName evidence="4">Ig-like domain (Group 3)</fullName>
    </recommendedName>
</protein>
<dbReference type="Gene3D" id="2.60.40.10">
    <property type="entry name" value="Immunoglobulins"/>
    <property type="match status" value="1"/>
</dbReference>
<evidence type="ECO:0008006" key="4">
    <source>
        <dbReference type="Google" id="ProtNLM"/>
    </source>
</evidence>
<sequence>MSSRSFKRALIAGVACTATIAGVGAFGAGAAFADPTGTTTGTVSTAPKAEYVAVGSDTIQSLYDGFADGYTNGAGKQVAPILGANGIASWLATGSNTIVPSNGNVATGANAIGRPANSGDGRAALSAAWNTKDDGWTQTVNNVPTTYTVTPHSIDIARSSGKPSTIVNPGDQQDNLTSIPLARDAVSVVINDEPTLDGVISASTIAAIYNAPDNTSKGVNGPNFADGDYQQTTGVNTAGDVRNTAAAGQTPVEQVFDGTNWITVHPYLPFNAGSGTRQFFQTAIGSTKTAAPGTGLNSGITMTDGSGNPIIENTGAIAANPGDIAPFSAAQWIAQHNGTAPNTVTDTNVVIVPIQTGTASPALTAVTGQAPHLQPGTLFGDTTAPAAGGFGIFDRDVYSVAATTDLAATPALSTLLSVTLPSAPAVSDYGFDPIPAVSANSANWLHSPFENSAATPATQTTSTSVTVSGVSATTVSLKATVTAPTGFSVPAGDTVTFKNGSTTLGTAKTSAAGTATLSFSAKTGSQNFSFTATYAGHTADAPAPFAASTSSTLSYAAYIVPQDTLSSVKISGTARVGSVLTPSVSGQVSGSSLSYQWKTGSTLLTTASKLTVPASAYKKTITLTVISEKAGYINSAAKTSSATGTVSAGVLSAPTPRISGTTTVGKTLTAVTGTWTSGTSLHYQWKANGASIKGATAHTFKLTSSQAGKKITVTVTGTKTDYTTVAKTSASTKAVAK</sequence>
<dbReference type="InterPro" id="IPR013783">
    <property type="entry name" value="Ig-like_fold"/>
</dbReference>
<dbReference type="Proteomes" id="UP001595900">
    <property type="component" value="Unassembled WGS sequence"/>
</dbReference>
<comment type="caution">
    <text evidence="2">The sequence shown here is derived from an EMBL/GenBank/DDBJ whole genome shotgun (WGS) entry which is preliminary data.</text>
</comment>
<keyword evidence="1" id="KW-0732">Signal</keyword>
<accession>A0ABV8Q903</accession>